<reference evidence="2 3" key="1">
    <citation type="submission" date="2019-05" db="EMBL/GenBank/DDBJ databases">
        <title>Another draft genome of Portunus trituberculatus and its Hox gene families provides insights of decapod evolution.</title>
        <authorList>
            <person name="Jeong J.-H."/>
            <person name="Song I."/>
            <person name="Kim S."/>
            <person name="Choi T."/>
            <person name="Kim D."/>
            <person name="Ryu S."/>
            <person name="Kim W."/>
        </authorList>
    </citation>
    <scope>NUCLEOTIDE SEQUENCE [LARGE SCALE GENOMIC DNA]</scope>
    <source>
        <tissue evidence="2">Muscle</tissue>
    </source>
</reference>
<dbReference type="AlphaFoldDB" id="A0A5B7F3N8"/>
<proteinExistence type="predicted"/>
<feature type="region of interest" description="Disordered" evidence="1">
    <location>
        <begin position="1"/>
        <end position="25"/>
    </location>
</feature>
<keyword evidence="3" id="KW-1185">Reference proteome</keyword>
<gene>
    <name evidence="2" type="ORF">E2C01_034757</name>
</gene>
<organism evidence="2 3">
    <name type="scientific">Portunus trituberculatus</name>
    <name type="common">Swimming crab</name>
    <name type="synonym">Neptunus trituberculatus</name>
    <dbReference type="NCBI Taxonomy" id="210409"/>
    <lineage>
        <taxon>Eukaryota</taxon>
        <taxon>Metazoa</taxon>
        <taxon>Ecdysozoa</taxon>
        <taxon>Arthropoda</taxon>
        <taxon>Crustacea</taxon>
        <taxon>Multicrustacea</taxon>
        <taxon>Malacostraca</taxon>
        <taxon>Eumalacostraca</taxon>
        <taxon>Eucarida</taxon>
        <taxon>Decapoda</taxon>
        <taxon>Pleocyemata</taxon>
        <taxon>Brachyura</taxon>
        <taxon>Eubrachyura</taxon>
        <taxon>Portunoidea</taxon>
        <taxon>Portunidae</taxon>
        <taxon>Portuninae</taxon>
        <taxon>Portunus</taxon>
    </lineage>
</organism>
<evidence type="ECO:0000313" key="3">
    <source>
        <dbReference type="Proteomes" id="UP000324222"/>
    </source>
</evidence>
<protein>
    <submittedName>
        <fullName evidence="2">Uncharacterized protein</fullName>
    </submittedName>
</protein>
<evidence type="ECO:0000256" key="1">
    <source>
        <dbReference type="SAM" id="MobiDB-lite"/>
    </source>
</evidence>
<evidence type="ECO:0000313" key="2">
    <source>
        <dbReference type="EMBL" id="MPC41172.1"/>
    </source>
</evidence>
<feature type="compositionally biased region" description="Low complexity" evidence="1">
    <location>
        <begin position="9"/>
        <end position="25"/>
    </location>
</feature>
<comment type="caution">
    <text evidence="2">The sequence shown here is derived from an EMBL/GenBank/DDBJ whole genome shotgun (WGS) entry which is preliminary data.</text>
</comment>
<feature type="region of interest" description="Disordered" evidence="1">
    <location>
        <begin position="144"/>
        <end position="173"/>
    </location>
</feature>
<name>A0A5B7F3N8_PORTR</name>
<sequence>MVHARRPPSQDSHSNTDSRSSTLSSLVKLSEARQNFPDKGSSCLTLTYASAHTCCAETNRYITLFSAQLRGSPPTALPSKMCRSLDATRDHLHKLPYPIPRHTSPRLASLPSAVTNELSSFKPNPDSTPKPSHRHLCVSVRMSEFPAPSPPAARRPLTAAVSGRNKPVGKFDS</sequence>
<dbReference type="Proteomes" id="UP000324222">
    <property type="component" value="Unassembled WGS sequence"/>
</dbReference>
<accession>A0A5B7F3N8</accession>
<dbReference type="EMBL" id="VSRR010004956">
    <property type="protein sequence ID" value="MPC41172.1"/>
    <property type="molecule type" value="Genomic_DNA"/>
</dbReference>